<dbReference type="Pfam" id="PF01852">
    <property type="entry name" value="START"/>
    <property type="match status" value="1"/>
</dbReference>
<evidence type="ECO:0000313" key="2">
    <source>
        <dbReference type="EMBL" id="CAD8048695.1"/>
    </source>
</evidence>
<dbReference type="PROSITE" id="PS50848">
    <property type="entry name" value="START"/>
    <property type="match status" value="1"/>
</dbReference>
<keyword evidence="3" id="KW-1185">Reference proteome</keyword>
<sequence length="207" mass="24152">MIVINPESLIEMCKDKLIQIMDINEKNLWELLVNKNGYTVHVMKNPENGAKINRTQAFINKQPEFIAQYVADLEKRKQTDSRIEYASVLEDIDKDSKLLYIRLKPPIPFMSSRDLVLYQKIYRLENGMILVCQRSIIHQKQPPIHNVERAEMYLFGWILTPQQNGSTKVVLIQCFDMKGQMPQQLGNQFTQQQTDLMLAVIQNLSLQ</sequence>
<dbReference type="Proteomes" id="UP000688137">
    <property type="component" value="Unassembled WGS sequence"/>
</dbReference>
<protein>
    <recommendedName>
        <fullName evidence="1">START domain-containing protein</fullName>
    </recommendedName>
</protein>
<dbReference type="GO" id="GO:0008289">
    <property type="term" value="F:lipid binding"/>
    <property type="evidence" value="ECO:0007669"/>
    <property type="project" value="InterPro"/>
</dbReference>
<evidence type="ECO:0000259" key="1">
    <source>
        <dbReference type="PROSITE" id="PS50848"/>
    </source>
</evidence>
<dbReference type="InterPro" id="IPR002913">
    <property type="entry name" value="START_lipid-bd_dom"/>
</dbReference>
<proteinExistence type="predicted"/>
<accession>A0A8S1K1Y6</accession>
<dbReference type="PANTHER" id="PTHR19308">
    <property type="entry name" value="PHOSPHATIDYLCHOLINE TRANSFER PROTEIN"/>
    <property type="match status" value="1"/>
</dbReference>
<dbReference type="PANTHER" id="PTHR19308:SF56">
    <property type="entry name" value="START DOMAIN-CONTAINING PROTEIN"/>
    <property type="match status" value="1"/>
</dbReference>
<dbReference type="SMART" id="SM00234">
    <property type="entry name" value="START"/>
    <property type="match status" value="1"/>
</dbReference>
<gene>
    <name evidence="2" type="ORF">PPRIM_AZ9-3.1.T0130038</name>
</gene>
<dbReference type="FunFam" id="3.30.530.20:FF:000044">
    <property type="entry name" value="Uncharacterized protein"/>
    <property type="match status" value="1"/>
</dbReference>
<dbReference type="EMBL" id="CAJJDM010000010">
    <property type="protein sequence ID" value="CAD8048695.1"/>
    <property type="molecule type" value="Genomic_DNA"/>
</dbReference>
<dbReference type="AlphaFoldDB" id="A0A8S1K1Y6"/>
<dbReference type="OMA" id="MYLFGWI"/>
<name>A0A8S1K1Y6_PARPR</name>
<comment type="caution">
    <text evidence="2">The sequence shown here is derived from an EMBL/GenBank/DDBJ whole genome shotgun (WGS) entry which is preliminary data.</text>
</comment>
<evidence type="ECO:0000313" key="3">
    <source>
        <dbReference type="Proteomes" id="UP000688137"/>
    </source>
</evidence>
<dbReference type="InterPro" id="IPR051213">
    <property type="entry name" value="START_lipid_transfer"/>
</dbReference>
<feature type="domain" description="START" evidence="1">
    <location>
        <begin position="25"/>
        <end position="185"/>
    </location>
</feature>
<organism evidence="2 3">
    <name type="scientific">Paramecium primaurelia</name>
    <dbReference type="NCBI Taxonomy" id="5886"/>
    <lineage>
        <taxon>Eukaryota</taxon>
        <taxon>Sar</taxon>
        <taxon>Alveolata</taxon>
        <taxon>Ciliophora</taxon>
        <taxon>Intramacronucleata</taxon>
        <taxon>Oligohymenophorea</taxon>
        <taxon>Peniculida</taxon>
        <taxon>Parameciidae</taxon>
        <taxon>Paramecium</taxon>
    </lineage>
</organism>
<reference evidence="2" key="1">
    <citation type="submission" date="2021-01" db="EMBL/GenBank/DDBJ databases">
        <authorList>
            <consortium name="Genoscope - CEA"/>
            <person name="William W."/>
        </authorList>
    </citation>
    <scope>NUCLEOTIDE SEQUENCE</scope>
</reference>
<dbReference type="CDD" id="cd00177">
    <property type="entry name" value="START"/>
    <property type="match status" value="1"/>
</dbReference>